<dbReference type="PANTHER" id="PTHR31885">
    <property type="entry name" value="GH04784P"/>
    <property type="match status" value="1"/>
</dbReference>
<evidence type="ECO:0000313" key="8">
    <source>
        <dbReference type="Proteomes" id="UP000546031"/>
    </source>
</evidence>
<feature type="transmembrane region" description="Helical" evidence="6">
    <location>
        <begin position="36"/>
        <end position="55"/>
    </location>
</feature>
<comment type="subcellular location">
    <subcellularLocation>
        <location evidence="1">Membrane</location>
        <topology evidence="1">Multi-pass membrane protein</topology>
    </subcellularLocation>
</comment>
<dbReference type="RefSeq" id="WP_176272321.1">
    <property type="nucleotide sequence ID" value="NZ_JABWTA010000001.1"/>
</dbReference>
<evidence type="ECO:0000256" key="2">
    <source>
        <dbReference type="ARBA" id="ARBA00007375"/>
    </source>
</evidence>
<dbReference type="GO" id="GO:0016020">
    <property type="term" value="C:membrane"/>
    <property type="evidence" value="ECO:0007669"/>
    <property type="project" value="UniProtKB-SubCell"/>
</dbReference>
<evidence type="ECO:0000256" key="1">
    <source>
        <dbReference type="ARBA" id="ARBA00004141"/>
    </source>
</evidence>
<dbReference type="EMBL" id="JABWTA010000001">
    <property type="protein sequence ID" value="NVE94000.1"/>
    <property type="molecule type" value="Genomic_DNA"/>
</dbReference>
<evidence type="ECO:0000256" key="3">
    <source>
        <dbReference type="ARBA" id="ARBA00022692"/>
    </source>
</evidence>
<reference evidence="7 8" key="1">
    <citation type="submission" date="2020-06" db="EMBL/GenBank/DDBJ databases">
        <title>Altererythrobacter lutimaris sp. nov., a marine bacterium isolated from a tidal flat.</title>
        <authorList>
            <person name="Kim D."/>
            <person name="Yoo Y."/>
            <person name="Kim J.-J."/>
        </authorList>
    </citation>
    <scope>NUCLEOTIDE SEQUENCE [LARGE SCALE GENOMIC DNA]</scope>
    <source>
        <strain evidence="7 8">JGD-16</strain>
    </source>
</reference>
<feature type="transmembrane region" description="Helical" evidence="6">
    <location>
        <begin position="85"/>
        <end position="102"/>
    </location>
</feature>
<feature type="transmembrane region" description="Helical" evidence="6">
    <location>
        <begin position="161"/>
        <end position="181"/>
    </location>
</feature>
<dbReference type="Pfam" id="PF07947">
    <property type="entry name" value="YhhN"/>
    <property type="match status" value="1"/>
</dbReference>
<keyword evidence="8" id="KW-1185">Reference proteome</keyword>
<proteinExistence type="inferred from homology"/>
<name>A0A850H915_9SPHN</name>
<feature type="transmembrane region" description="Helical" evidence="6">
    <location>
        <begin position="187"/>
        <end position="208"/>
    </location>
</feature>
<feature type="transmembrane region" description="Helical" evidence="6">
    <location>
        <begin position="62"/>
        <end position="79"/>
    </location>
</feature>
<feature type="transmembrane region" description="Helical" evidence="6">
    <location>
        <begin position="12"/>
        <end position="30"/>
    </location>
</feature>
<evidence type="ECO:0000256" key="4">
    <source>
        <dbReference type="ARBA" id="ARBA00022989"/>
    </source>
</evidence>
<comment type="similarity">
    <text evidence="2">Belongs to the TMEM86 family.</text>
</comment>
<gene>
    <name evidence="7" type="ORF">HUO12_03715</name>
</gene>
<evidence type="ECO:0000256" key="5">
    <source>
        <dbReference type="ARBA" id="ARBA00023136"/>
    </source>
</evidence>
<evidence type="ECO:0000256" key="6">
    <source>
        <dbReference type="SAM" id="Phobius"/>
    </source>
</evidence>
<keyword evidence="3 6" id="KW-0812">Transmembrane</keyword>
<protein>
    <submittedName>
        <fullName evidence="7">Lysoplasmalogenase</fullName>
    </submittedName>
</protein>
<feature type="transmembrane region" description="Helical" evidence="6">
    <location>
        <begin position="137"/>
        <end position="154"/>
    </location>
</feature>
<dbReference type="InterPro" id="IPR012506">
    <property type="entry name" value="TMEM86B-like"/>
</dbReference>
<dbReference type="PANTHER" id="PTHR31885:SF6">
    <property type="entry name" value="GH04784P"/>
    <property type="match status" value="1"/>
</dbReference>
<keyword evidence="5 6" id="KW-0472">Membrane</keyword>
<organism evidence="7 8">
    <name type="scientific">Altererythrobacter lutimaris</name>
    <dbReference type="NCBI Taxonomy" id="2743979"/>
    <lineage>
        <taxon>Bacteria</taxon>
        <taxon>Pseudomonadati</taxon>
        <taxon>Pseudomonadota</taxon>
        <taxon>Alphaproteobacteria</taxon>
        <taxon>Sphingomonadales</taxon>
        <taxon>Erythrobacteraceae</taxon>
        <taxon>Altererythrobacter</taxon>
    </lineage>
</organism>
<evidence type="ECO:0000313" key="7">
    <source>
        <dbReference type="EMBL" id="NVE94000.1"/>
    </source>
</evidence>
<dbReference type="Proteomes" id="UP000546031">
    <property type="component" value="Unassembled WGS sequence"/>
</dbReference>
<accession>A0A850H915</accession>
<dbReference type="AlphaFoldDB" id="A0A850H915"/>
<dbReference type="GO" id="GO:0016787">
    <property type="term" value="F:hydrolase activity"/>
    <property type="evidence" value="ECO:0007669"/>
    <property type="project" value="TreeGrafter"/>
</dbReference>
<sequence>MPKRALIEHRPWLLVSIIASVAYYLLDQTDSPLGEIWIMLVKGAGVAALAIYALARGPGSSAKHIALVLALCAIADMVLELYFQFGAGIFALAHLVAIALYIRFPRHHSTGSQKALAGALAIGTPFIAWLLTNDIFAAAYGLTLGAMAAAAWMSRFPRYRVGIGAVLFVISDILIFARMGIEPPPALANLLIWPLYYVGQFMIATGVVQTLRHELSEED</sequence>
<keyword evidence="4 6" id="KW-1133">Transmembrane helix</keyword>
<feature type="transmembrane region" description="Helical" evidence="6">
    <location>
        <begin position="114"/>
        <end position="131"/>
    </location>
</feature>
<comment type="caution">
    <text evidence="7">The sequence shown here is derived from an EMBL/GenBank/DDBJ whole genome shotgun (WGS) entry which is preliminary data.</text>
</comment>